<evidence type="ECO:0000313" key="2">
    <source>
        <dbReference type="EMBL" id="QSQ26653.1"/>
    </source>
</evidence>
<gene>
    <name evidence="2" type="ORF">JY651_17725</name>
</gene>
<name>A0ABX7P890_9BACT</name>
<dbReference type="PROSITE" id="PS51257">
    <property type="entry name" value="PROKAR_LIPOPROTEIN"/>
    <property type="match status" value="1"/>
</dbReference>
<dbReference type="RefSeq" id="WP_206728198.1">
    <property type="nucleotide sequence ID" value="NZ_CP071090.1"/>
</dbReference>
<feature type="signal peptide" evidence="1">
    <location>
        <begin position="1"/>
        <end position="19"/>
    </location>
</feature>
<keyword evidence="3" id="KW-1185">Reference proteome</keyword>
<evidence type="ECO:0008006" key="4">
    <source>
        <dbReference type="Google" id="ProtNLM"/>
    </source>
</evidence>
<protein>
    <recommendedName>
        <fullName evidence="4">DUF2268 domain-containing protein</fullName>
    </recommendedName>
</protein>
<keyword evidence="1" id="KW-0732">Signal</keyword>
<evidence type="ECO:0000313" key="3">
    <source>
        <dbReference type="Proteomes" id="UP000662747"/>
    </source>
</evidence>
<accession>A0ABX7P890</accession>
<organism evidence="2 3">
    <name type="scientific">Pyxidicoccus parkwayensis</name>
    <dbReference type="NCBI Taxonomy" id="2813578"/>
    <lineage>
        <taxon>Bacteria</taxon>
        <taxon>Pseudomonadati</taxon>
        <taxon>Myxococcota</taxon>
        <taxon>Myxococcia</taxon>
        <taxon>Myxococcales</taxon>
        <taxon>Cystobacterineae</taxon>
        <taxon>Myxococcaceae</taxon>
        <taxon>Pyxidicoccus</taxon>
    </lineage>
</organism>
<reference evidence="2 3" key="1">
    <citation type="submission" date="2021-02" db="EMBL/GenBank/DDBJ databases">
        <title>De Novo genome assembly of isolated myxobacteria.</title>
        <authorList>
            <person name="Stevens D.C."/>
        </authorList>
    </citation>
    <scope>NUCLEOTIDE SEQUENCE [LARGE SCALE GENOMIC DNA]</scope>
    <source>
        <strain evidence="3">SCPEA02</strain>
    </source>
</reference>
<evidence type="ECO:0000256" key="1">
    <source>
        <dbReference type="SAM" id="SignalP"/>
    </source>
</evidence>
<proteinExistence type="predicted"/>
<dbReference type="Proteomes" id="UP000662747">
    <property type="component" value="Chromosome"/>
</dbReference>
<dbReference type="EMBL" id="CP071090">
    <property type="protein sequence ID" value="QSQ26653.1"/>
    <property type="molecule type" value="Genomic_DNA"/>
</dbReference>
<sequence length="324" mass="35599">MHGKSVLLAVFLAGCAATAPSTSSGPAPAQAVSTQDIDRFWAAHDEALKTDDVAERAAIIQRLYIDPGTPGLHALMAARRYTAQSYAEAITRYPKFWASVRPLTARARDAATTLEQDVAAFRRLYPQLQPATITYAIGALLTGGTTTGRMVLIGAEISLTDETVDVSELPEPMRTRLGAFFATRPFANNGQNNIHEYVHTQQRDSSDVLAARTVYEGVAELVAEQVTGKRPALELYRYGPAHAAEIREHFVAQMDGTKWGDWFYNSSNNRFGVSDVGYYVGYEIAKGFYEKAADKRAAIREMIELDYADVAAVKAFIQRSGYLE</sequence>
<feature type="chain" id="PRO_5045304762" description="DUF2268 domain-containing protein" evidence="1">
    <location>
        <begin position="20"/>
        <end position="324"/>
    </location>
</feature>